<reference evidence="11 12" key="1">
    <citation type="submission" date="2019-07" db="EMBL/GenBank/DDBJ databases">
        <title>Draft genome assembly of a fouling barnacle, Amphibalanus amphitrite (Darwin, 1854): The first reference genome for Thecostraca.</title>
        <authorList>
            <person name="Kim W."/>
        </authorList>
    </citation>
    <scope>NUCLEOTIDE SEQUENCE [LARGE SCALE GENOMIC DNA]</scope>
    <source>
        <strain evidence="11">SNU_AA5</strain>
        <tissue evidence="11">Soma without cirri and trophi</tissue>
    </source>
</reference>
<comment type="caution">
    <text evidence="11">The sequence shown here is derived from an EMBL/GenBank/DDBJ whole genome shotgun (WGS) entry which is preliminary data.</text>
</comment>
<evidence type="ECO:0000256" key="5">
    <source>
        <dbReference type="ARBA" id="ARBA00022741"/>
    </source>
</evidence>
<sequence>MWEITRTVRGEGKEVFKQADMYSSGLVMWEITRRSATGDKMRDYEPYAVPYAGMVPADPSFDDMHQLVCEKQVRPPIAERWSKSQALTKLARIMRDCWRQKPGARLRALTVKKHLITALKNELHAVTTAGVHL</sequence>
<gene>
    <name evidence="11" type="primary">ACVR1_0</name>
    <name evidence="11" type="ORF">FJT64_022474</name>
</gene>
<accession>A0A6A4WQG7</accession>
<evidence type="ECO:0000256" key="3">
    <source>
        <dbReference type="ARBA" id="ARBA00022679"/>
    </source>
</evidence>
<dbReference type="Gene3D" id="1.10.510.10">
    <property type="entry name" value="Transferase(Phosphotransferase) domain 1"/>
    <property type="match status" value="1"/>
</dbReference>
<dbReference type="PANTHER" id="PTHR23255:SF72">
    <property type="entry name" value="RECEPTOR PROTEIN SERINE_THREONINE KINASE"/>
    <property type="match status" value="1"/>
</dbReference>
<dbReference type="GO" id="GO:0043235">
    <property type="term" value="C:receptor complex"/>
    <property type="evidence" value="ECO:0007669"/>
    <property type="project" value="TreeGrafter"/>
</dbReference>
<keyword evidence="10 11" id="KW-0675">Receptor</keyword>
<evidence type="ECO:0000256" key="10">
    <source>
        <dbReference type="ARBA" id="ARBA00023170"/>
    </source>
</evidence>
<evidence type="ECO:0000256" key="4">
    <source>
        <dbReference type="ARBA" id="ARBA00022692"/>
    </source>
</evidence>
<keyword evidence="4" id="KW-0812">Transmembrane</keyword>
<dbReference type="InterPro" id="IPR011009">
    <property type="entry name" value="Kinase-like_dom_sf"/>
</dbReference>
<evidence type="ECO:0000313" key="11">
    <source>
        <dbReference type="EMBL" id="KAF0305970.1"/>
    </source>
</evidence>
<dbReference type="AlphaFoldDB" id="A0A6A4WQG7"/>
<dbReference type="GO" id="GO:0005886">
    <property type="term" value="C:plasma membrane"/>
    <property type="evidence" value="ECO:0007669"/>
    <property type="project" value="TreeGrafter"/>
</dbReference>
<dbReference type="GO" id="GO:0004675">
    <property type="term" value="F:transmembrane receptor protein serine/threonine kinase activity"/>
    <property type="evidence" value="ECO:0007669"/>
    <property type="project" value="InterPro"/>
</dbReference>
<keyword evidence="6" id="KW-0418">Kinase</keyword>
<name>A0A6A4WQG7_AMPAM</name>
<dbReference type="SUPFAM" id="SSF56112">
    <property type="entry name" value="Protein kinase-like (PK-like)"/>
    <property type="match status" value="1"/>
</dbReference>
<dbReference type="EMBL" id="VIIS01000708">
    <property type="protein sequence ID" value="KAF0305970.1"/>
    <property type="molecule type" value="Genomic_DNA"/>
</dbReference>
<dbReference type="OrthoDB" id="69842at2759"/>
<dbReference type="Proteomes" id="UP000440578">
    <property type="component" value="Unassembled WGS sequence"/>
</dbReference>
<evidence type="ECO:0000313" key="12">
    <source>
        <dbReference type="Proteomes" id="UP000440578"/>
    </source>
</evidence>
<dbReference type="InterPro" id="IPR000333">
    <property type="entry name" value="TGFB_receptor"/>
</dbReference>
<keyword evidence="5" id="KW-0547">Nucleotide-binding</keyword>
<keyword evidence="2" id="KW-0723">Serine/threonine-protein kinase</keyword>
<dbReference type="GO" id="GO:0071363">
    <property type="term" value="P:cellular response to growth factor stimulus"/>
    <property type="evidence" value="ECO:0007669"/>
    <property type="project" value="TreeGrafter"/>
</dbReference>
<organism evidence="11 12">
    <name type="scientific">Amphibalanus amphitrite</name>
    <name type="common">Striped barnacle</name>
    <name type="synonym">Balanus amphitrite</name>
    <dbReference type="NCBI Taxonomy" id="1232801"/>
    <lineage>
        <taxon>Eukaryota</taxon>
        <taxon>Metazoa</taxon>
        <taxon>Ecdysozoa</taxon>
        <taxon>Arthropoda</taxon>
        <taxon>Crustacea</taxon>
        <taxon>Multicrustacea</taxon>
        <taxon>Cirripedia</taxon>
        <taxon>Thoracica</taxon>
        <taxon>Thoracicalcarea</taxon>
        <taxon>Balanomorpha</taxon>
        <taxon>Balanoidea</taxon>
        <taxon>Balanidae</taxon>
        <taxon>Amphibalaninae</taxon>
        <taxon>Amphibalanus</taxon>
    </lineage>
</organism>
<keyword evidence="7" id="KW-0067">ATP-binding</keyword>
<evidence type="ECO:0000256" key="8">
    <source>
        <dbReference type="ARBA" id="ARBA00022989"/>
    </source>
</evidence>
<keyword evidence="8" id="KW-1133">Transmembrane helix</keyword>
<keyword evidence="9" id="KW-0472">Membrane</keyword>
<dbReference type="GO" id="GO:0005524">
    <property type="term" value="F:ATP binding"/>
    <property type="evidence" value="ECO:0007669"/>
    <property type="project" value="UniProtKB-KW"/>
</dbReference>
<proteinExistence type="predicted"/>
<evidence type="ECO:0000256" key="6">
    <source>
        <dbReference type="ARBA" id="ARBA00022777"/>
    </source>
</evidence>
<evidence type="ECO:0000256" key="1">
    <source>
        <dbReference type="ARBA" id="ARBA00004479"/>
    </source>
</evidence>
<evidence type="ECO:0000256" key="7">
    <source>
        <dbReference type="ARBA" id="ARBA00022840"/>
    </source>
</evidence>
<dbReference type="PANTHER" id="PTHR23255">
    <property type="entry name" value="TRANSFORMING GROWTH FACTOR-BETA RECEPTOR TYPE I AND II"/>
    <property type="match status" value="1"/>
</dbReference>
<keyword evidence="12" id="KW-1185">Reference proteome</keyword>
<protein>
    <submittedName>
        <fullName evidence="11">Activin receptor type-1</fullName>
    </submittedName>
</protein>
<comment type="subcellular location">
    <subcellularLocation>
        <location evidence="1">Membrane</location>
        <topology evidence="1">Single-pass type I membrane protein</topology>
    </subcellularLocation>
</comment>
<evidence type="ECO:0000256" key="2">
    <source>
        <dbReference type="ARBA" id="ARBA00022527"/>
    </source>
</evidence>
<keyword evidence="3" id="KW-0808">Transferase</keyword>
<evidence type="ECO:0000256" key="9">
    <source>
        <dbReference type="ARBA" id="ARBA00023136"/>
    </source>
</evidence>